<accession>A0A167XGD9</accession>
<dbReference type="Gene3D" id="3.40.50.720">
    <property type="entry name" value="NAD(P)-binding Rossmann-like Domain"/>
    <property type="match status" value="1"/>
</dbReference>
<dbReference type="AlphaFoldDB" id="A0A167XGD9"/>
<evidence type="ECO:0000313" key="4">
    <source>
        <dbReference type="EMBL" id="KZZ90059.1"/>
    </source>
</evidence>
<dbReference type="Pfam" id="PF00107">
    <property type="entry name" value="ADH_zinc_N"/>
    <property type="match status" value="1"/>
</dbReference>
<keyword evidence="2" id="KW-0560">Oxidoreductase</keyword>
<dbReference type="InterPro" id="IPR011032">
    <property type="entry name" value="GroES-like_sf"/>
</dbReference>
<dbReference type="InterPro" id="IPR020843">
    <property type="entry name" value="ER"/>
</dbReference>
<evidence type="ECO:0000313" key="5">
    <source>
        <dbReference type="Proteomes" id="UP000242877"/>
    </source>
</evidence>
<dbReference type="OrthoDB" id="203908at2759"/>
<gene>
    <name evidence="4" type="ORF">AAP_04009</name>
</gene>
<dbReference type="EMBL" id="AZGZ01000018">
    <property type="protein sequence ID" value="KZZ90059.1"/>
    <property type="molecule type" value="Genomic_DNA"/>
</dbReference>
<evidence type="ECO:0000259" key="3">
    <source>
        <dbReference type="SMART" id="SM00829"/>
    </source>
</evidence>
<dbReference type="InterPro" id="IPR014189">
    <property type="entry name" value="Quinone_OxRdtase_PIG3"/>
</dbReference>
<dbReference type="Pfam" id="PF08240">
    <property type="entry name" value="ADH_N"/>
    <property type="match status" value="1"/>
</dbReference>
<name>A0A167XGD9_9EURO</name>
<dbReference type="InterPro" id="IPR013154">
    <property type="entry name" value="ADH-like_N"/>
</dbReference>
<dbReference type="GO" id="GO:0070402">
    <property type="term" value="F:NADPH binding"/>
    <property type="evidence" value="ECO:0007669"/>
    <property type="project" value="TreeGrafter"/>
</dbReference>
<dbReference type="Proteomes" id="UP000242877">
    <property type="component" value="Unassembled WGS sequence"/>
</dbReference>
<feature type="domain" description="Enoyl reductase (ER)" evidence="3">
    <location>
        <begin position="11"/>
        <end position="329"/>
    </location>
</feature>
<dbReference type="InterPro" id="IPR036291">
    <property type="entry name" value="NAD(P)-bd_dom_sf"/>
</dbReference>
<dbReference type="SUPFAM" id="SSF50129">
    <property type="entry name" value="GroES-like"/>
    <property type="match status" value="1"/>
</dbReference>
<dbReference type="Gene3D" id="3.90.180.10">
    <property type="entry name" value="Medium-chain alcohol dehydrogenases, catalytic domain"/>
    <property type="match status" value="1"/>
</dbReference>
<reference evidence="4 5" key="1">
    <citation type="journal article" date="2016" name="Genome Biol. Evol.">
        <title>Divergent and convergent evolution of fungal pathogenicity.</title>
        <authorList>
            <person name="Shang Y."/>
            <person name="Xiao G."/>
            <person name="Zheng P."/>
            <person name="Cen K."/>
            <person name="Zhan S."/>
            <person name="Wang C."/>
        </authorList>
    </citation>
    <scope>NUCLEOTIDE SEQUENCE [LARGE SCALE GENOMIC DNA]</scope>
    <source>
        <strain evidence="4 5">ARSEF 7405</strain>
    </source>
</reference>
<evidence type="ECO:0000256" key="2">
    <source>
        <dbReference type="ARBA" id="ARBA00023002"/>
    </source>
</evidence>
<dbReference type="GO" id="GO:0016651">
    <property type="term" value="F:oxidoreductase activity, acting on NAD(P)H"/>
    <property type="evidence" value="ECO:0007669"/>
    <property type="project" value="TreeGrafter"/>
</dbReference>
<proteinExistence type="predicted"/>
<dbReference type="PANTHER" id="PTHR48106">
    <property type="entry name" value="QUINONE OXIDOREDUCTASE PIG3-RELATED"/>
    <property type="match status" value="1"/>
</dbReference>
<dbReference type="VEuPathDB" id="FungiDB:AAP_04009"/>
<protein>
    <recommendedName>
        <fullName evidence="3">Enoyl reductase (ER) domain-containing protein</fullName>
    </recommendedName>
</protein>
<evidence type="ECO:0000256" key="1">
    <source>
        <dbReference type="ARBA" id="ARBA00022857"/>
    </source>
</evidence>
<dbReference type="InterPro" id="IPR013149">
    <property type="entry name" value="ADH-like_C"/>
</dbReference>
<dbReference type="SUPFAM" id="SSF51735">
    <property type="entry name" value="NAD(P)-binding Rossmann-fold domains"/>
    <property type="match status" value="1"/>
</dbReference>
<keyword evidence="1" id="KW-0521">NADP</keyword>
<dbReference type="CDD" id="cd05276">
    <property type="entry name" value="p53_inducible_oxidoreductase"/>
    <property type="match status" value="1"/>
</dbReference>
<comment type="caution">
    <text evidence="4">The sequence shown here is derived from an EMBL/GenBank/DDBJ whole genome shotgun (WGS) entry which is preliminary data.</text>
</comment>
<dbReference type="SMART" id="SM00829">
    <property type="entry name" value="PKS_ER"/>
    <property type="match status" value="1"/>
</dbReference>
<dbReference type="NCBIfam" id="TIGR02824">
    <property type="entry name" value="quinone_pig3"/>
    <property type="match status" value="1"/>
</dbReference>
<organism evidence="4 5">
    <name type="scientific">Ascosphaera apis ARSEF 7405</name>
    <dbReference type="NCBI Taxonomy" id="392613"/>
    <lineage>
        <taxon>Eukaryota</taxon>
        <taxon>Fungi</taxon>
        <taxon>Dikarya</taxon>
        <taxon>Ascomycota</taxon>
        <taxon>Pezizomycotina</taxon>
        <taxon>Eurotiomycetes</taxon>
        <taxon>Eurotiomycetidae</taxon>
        <taxon>Onygenales</taxon>
        <taxon>Ascosphaeraceae</taxon>
        <taxon>Ascosphaera</taxon>
    </lineage>
</organism>
<keyword evidence="5" id="KW-1185">Reference proteome</keyword>
<sequence length="335" mass="36300">MRAVDIKNGKGPIDALFINDIPKPEIKPTEALVKVKAFGINRMDLFQREGNYPVPAGASRILGVEFSGIIDSVGPDAGDGFKIGDEVFGLTYGGAYAEYVAVPTKMLIHKPASLSWIDAAGLPEVWFTALQAMYLVGRFKPGKSILWHAGASGVSIAGIQLSKAAQASAIYVTAGSDEKVTFCKSELGATAGFNYRSEDWVEGIIKETEGKGVDTIIDYIGAGYFQGNLQAAGLDGTIVNLAFLGGIELPAGVDISHFLRKRLRYEGSTLRSREPEYQGKLRDLFVERALPGIEDKTFKVFVDRVFPMEQIAEAHRLMESNQTKGKIICTIGDVQ</sequence>
<dbReference type="PANTHER" id="PTHR48106:SF18">
    <property type="entry name" value="QUINONE OXIDOREDUCTASE PIG3"/>
    <property type="match status" value="1"/>
</dbReference>